<comment type="caution">
    <text evidence="4">The sequence shown here is derived from an EMBL/GenBank/DDBJ whole genome shotgun (WGS) entry which is preliminary data.</text>
</comment>
<keyword evidence="2" id="KW-0464">Manganese</keyword>
<feature type="binding site" evidence="2">
    <location>
        <position position="102"/>
    </location>
    <ligand>
        <name>Mn(2+)</name>
        <dbReference type="ChEBI" id="CHEBI:29035"/>
        <label>2</label>
    </ligand>
</feature>
<evidence type="ECO:0000256" key="2">
    <source>
        <dbReference type="PIRSR" id="PIRSR005962-1"/>
    </source>
</evidence>
<name>A0AAW6ARD3_CLOSY</name>
<dbReference type="InterPro" id="IPR017439">
    <property type="entry name" value="Amidohydrolase"/>
</dbReference>
<dbReference type="EMBL" id="JAINVB010000001">
    <property type="protein sequence ID" value="MCK0084909.1"/>
    <property type="molecule type" value="Genomic_DNA"/>
</dbReference>
<evidence type="ECO:0000256" key="1">
    <source>
        <dbReference type="ARBA" id="ARBA00022801"/>
    </source>
</evidence>
<dbReference type="RefSeq" id="WP_003509450.1">
    <property type="nucleotide sequence ID" value="NZ_BAABZD010000001.1"/>
</dbReference>
<dbReference type="SUPFAM" id="SSF53187">
    <property type="entry name" value="Zn-dependent exopeptidases"/>
    <property type="match status" value="1"/>
</dbReference>
<evidence type="ECO:0000259" key="3">
    <source>
        <dbReference type="Pfam" id="PF07687"/>
    </source>
</evidence>
<dbReference type="GO" id="GO:0050118">
    <property type="term" value="F:N-acetyldiaminopimelate deacetylase activity"/>
    <property type="evidence" value="ECO:0007669"/>
    <property type="project" value="UniProtKB-ARBA"/>
</dbReference>
<feature type="domain" description="Peptidase M20 dimerisation" evidence="3">
    <location>
        <begin position="186"/>
        <end position="278"/>
    </location>
</feature>
<dbReference type="GeneID" id="57967231"/>
<dbReference type="Pfam" id="PF01546">
    <property type="entry name" value="Peptidase_M20"/>
    <property type="match status" value="1"/>
</dbReference>
<dbReference type="PIRSF" id="PIRSF005962">
    <property type="entry name" value="Pept_M20D_amidohydro"/>
    <property type="match status" value="1"/>
</dbReference>
<evidence type="ECO:0000313" key="4">
    <source>
        <dbReference type="EMBL" id="MCK0084909.1"/>
    </source>
</evidence>
<protein>
    <submittedName>
        <fullName evidence="4">Amidohydrolase</fullName>
    </submittedName>
</protein>
<evidence type="ECO:0000313" key="5">
    <source>
        <dbReference type="EMBL" id="MDB1999060.1"/>
    </source>
</evidence>
<feature type="binding site" evidence="2">
    <location>
        <position position="162"/>
    </location>
    <ligand>
        <name>Mn(2+)</name>
        <dbReference type="ChEBI" id="CHEBI:29035"/>
        <label>2</label>
    </ligand>
</feature>
<dbReference type="SUPFAM" id="SSF55031">
    <property type="entry name" value="Bacterial exopeptidase dimerisation domain"/>
    <property type="match status" value="1"/>
</dbReference>
<dbReference type="PANTHER" id="PTHR11014">
    <property type="entry name" value="PEPTIDASE M20 FAMILY MEMBER"/>
    <property type="match status" value="1"/>
</dbReference>
<gene>
    <name evidence="4" type="ORF">K5I21_03240</name>
    <name evidence="5" type="ORF">PM006_02475</name>
</gene>
<organism evidence="4 6">
    <name type="scientific">Clostridium symbiosum</name>
    <name type="common">Bacteroides symbiosus</name>
    <dbReference type="NCBI Taxonomy" id="1512"/>
    <lineage>
        <taxon>Bacteria</taxon>
        <taxon>Bacillati</taxon>
        <taxon>Bacillota</taxon>
        <taxon>Clostridia</taxon>
        <taxon>Lachnospirales</taxon>
        <taxon>Lachnospiraceae</taxon>
        <taxon>Otoolea</taxon>
    </lineage>
</organism>
<sequence length="398" mass="43181">MNYGKRAAELSGEIAASRHYLHQHAELSFKEQETTAYLVEELEKMGIPVQKFDDYTGCIATIKGGRPGNRTVLLRADIDALPIQENSGVEFKSIHPGVMHACGHDCHAAMLLGAARLLWESREELAGTVKLLFQAAEEVFVGSHYYVDKGYLDDVDAAMGLHVWPTASSGRLVVMDGPLMASCDNYKITVHGVSAHGSAPNQGKDAIVAASAIITNLQTIVSRVNDPLNSLVVTVGTVRAGTQFNIITDTAVLEGTVRAHTVEARGMVEQAMHQIVDYTAMAHGCTAEIEYKYLEPPVCNSDLKLNEIARNAAVKLYGREVLATTPKASGSEDFSYIMEKIPSSLFVFLGCYDEESGCVHALHNEKFRINEEILPIGAAQYAQFAADYLEAGAGGEMK</sequence>
<dbReference type="EMBL" id="JAQLGM010000004">
    <property type="protein sequence ID" value="MDB1999060.1"/>
    <property type="molecule type" value="Genomic_DNA"/>
</dbReference>
<dbReference type="PANTHER" id="PTHR11014:SF63">
    <property type="entry name" value="METALLOPEPTIDASE, PUTATIVE (AFU_ORTHOLOGUE AFUA_6G09600)-RELATED"/>
    <property type="match status" value="1"/>
</dbReference>
<comment type="cofactor">
    <cofactor evidence="2">
        <name>Mn(2+)</name>
        <dbReference type="ChEBI" id="CHEBI:29035"/>
    </cofactor>
    <text evidence="2">The Mn(2+) ion enhances activity.</text>
</comment>
<dbReference type="InterPro" id="IPR002933">
    <property type="entry name" value="Peptidase_M20"/>
</dbReference>
<feature type="binding site" evidence="2">
    <location>
        <position position="104"/>
    </location>
    <ligand>
        <name>Mn(2+)</name>
        <dbReference type="ChEBI" id="CHEBI:29035"/>
        <label>2</label>
    </ligand>
</feature>
<dbReference type="Gene3D" id="3.30.70.360">
    <property type="match status" value="1"/>
</dbReference>
<dbReference type="InterPro" id="IPR036264">
    <property type="entry name" value="Bact_exopeptidase_dim_dom"/>
</dbReference>
<reference evidence="4" key="1">
    <citation type="journal article" date="2022" name="Cell Host Microbe">
        <title>Colonization of the live biotherapeutic product VE303 and modulation of the microbiota and metabolites in healthy volunteers.</title>
        <authorList>
            <person name="Dsouza M."/>
            <person name="Menon R."/>
            <person name="Crossette E."/>
            <person name="Bhattarai S.K."/>
            <person name="Schneider J."/>
            <person name="Kim Y.G."/>
            <person name="Reddy S."/>
            <person name="Caballero S."/>
            <person name="Felix C."/>
            <person name="Cornacchione L."/>
            <person name="Hendrickson J."/>
            <person name="Watson A.R."/>
            <person name="Minot S.S."/>
            <person name="Greenfield N."/>
            <person name="Schopf L."/>
            <person name="Szabady R."/>
            <person name="Patarroyo J."/>
            <person name="Smith W."/>
            <person name="Harrison P."/>
            <person name="Kuijper E.J."/>
            <person name="Kelly C.P."/>
            <person name="Olle B."/>
            <person name="Bobilev D."/>
            <person name="Silber J.L."/>
            <person name="Bucci V."/>
            <person name="Roberts B."/>
            <person name="Faith J."/>
            <person name="Norman J.M."/>
        </authorList>
    </citation>
    <scope>NUCLEOTIDE SEQUENCE</scope>
    <source>
        <strain evidence="4">VE303-04</strain>
    </source>
</reference>
<keyword evidence="1" id="KW-0378">Hydrolase</keyword>
<dbReference type="GO" id="GO:0046872">
    <property type="term" value="F:metal ion binding"/>
    <property type="evidence" value="ECO:0007669"/>
    <property type="project" value="UniProtKB-KW"/>
</dbReference>
<feature type="binding site" evidence="2">
    <location>
        <position position="363"/>
    </location>
    <ligand>
        <name>Mn(2+)</name>
        <dbReference type="ChEBI" id="CHEBI:29035"/>
        <label>2</label>
    </ligand>
</feature>
<dbReference type="Gene3D" id="3.40.630.10">
    <property type="entry name" value="Zn peptidases"/>
    <property type="match status" value="1"/>
</dbReference>
<reference evidence="5" key="2">
    <citation type="submission" date="2023-01" db="EMBL/GenBank/DDBJ databases">
        <title>Human gut microbiome strain richness.</title>
        <authorList>
            <person name="Chen-Liaw A."/>
        </authorList>
    </citation>
    <scope>NUCLEOTIDE SEQUENCE</scope>
    <source>
        <strain evidence="5">B1_m1001713B170214d0_201011</strain>
    </source>
</reference>
<dbReference type="Proteomes" id="UP001300871">
    <property type="component" value="Unassembled WGS sequence"/>
</dbReference>
<dbReference type="FunFam" id="3.30.70.360:FF:000001">
    <property type="entry name" value="N-acetyldiaminopimelate deacetylase"/>
    <property type="match status" value="1"/>
</dbReference>
<accession>A0AAW6ARD3</accession>
<keyword evidence="2" id="KW-0479">Metal-binding</keyword>
<dbReference type="NCBIfam" id="TIGR01891">
    <property type="entry name" value="amidohydrolases"/>
    <property type="match status" value="1"/>
</dbReference>
<feature type="binding site" evidence="2">
    <location>
        <position position="138"/>
    </location>
    <ligand>
        <name>Mn(2+)</name>
        <dbReference type="ChEBI" id="CHEBI:29035"/>
        <label>2</label>
    </ligand>
</feature>
<dbReference type="Pfam" id="PF07687">
    <property type="entry name" value="M20_dimer"/>
    <property type="match status" value="1"/>
</dbReference>
<dbReference type="InterPro" id="IPR011650">
    <property type="entry name" value="Peptidase_M20_dimer"/>
</dbReference>
<evidence type="ECO:0000313" key="6">
    <source>
        <dbReference type="Proteomes" id="UP001203136"/>
    </source>
</evidence>
<dbReference type="GO" id="GO:0019877">
    <property type="term" value="P:diaminopimelate biosynthetic process"/>
    <property type="evidence" value="ECO:0007669"/>
    <property type="project" value="UniProtKB-ARBA"/>
</dbReference>
<dbReference type="Proteomes" id="UP001203136">
    <property type="component" value="Unassembled WGS sequence"/>
</dbReference>
<dbReference type="AlphaFoldDB" id="A0AAW6ARD3"/>
<proteinExistence type="predicted"/>